<feature type="domain" description="Serine aminopeptidase S33" evidence="1">
    <location>
        <begin position="193"/>
        <end position="431"/>
    </location>
</feature>
<protein>
    <submittedName>
        <fullName evidence="2">Monoglyceride lipase-like</fullName>
    </submittedName>
</protein>
<dbReference type="FunFam" id="3.40.50.1820:FF:000117">
    <property type="entry name" value="Monoglyceride lipase, putative"/>
    <property type="match status" value="1"/>
</dbReference>
<dbReference type="Proteomes" id="UP000325315">
    <property type="component" value="Unassembled WGS sequence"/>
</dbReference>
<dbReference type="InterPro" id="IPR029058">
    <property type="entry name" value="AB_hydrolase_fold"/>
</dbReference>
<dbReference type="OrthoDB" id="2498029at2759"/>
<dbReference type="Gene3D" id="3.40.50.1820">
    <property type="entry name" value="alpha/beta hydrolase"/>
    <property type="match status" value="1"/>
</dbReference>
<gene>
    <name evidence="2" type="ORF">EPI10_026156</name>
</gene>
<accession>A0A5B6W2Z3</accession>
<dbReference type="InterPro" id="IPR051044">
    <property type="entry name" value="MAG_DAG_Lipase"/>
</dbReference>
<dbReference type="PANTHER" id="PTHR11614">
    <property type="entry name" value="PHOSPHOLIPASE-RELATED"/>
    <property type="match status" value="1"/>
</dbReference>
<dbReference type="InterPro" id="IPR022742">
    <property type="entry name" value="Hydrolase_4"/>
</dbReference>
<organism evidence="2 3">
    <name type="scientific">Gossypium australe</name>
    <dbReference type="NCBI Taxonomy" id="47621"/>
    <lineage>
        <taxon>Eukaryota</taxon>
        <taxon>Viridiplantae</taxon>
        <taxon>Streptophyta</taxon>
        <taxon>Embryophyta</taxon>
        <taxon>Tracheophyta</taxon>
        <taxon>Spermatophyta</taxon>
        <taxon>Magnoliopsida</taxon>
        <taxon>eudicotyledons</taxon>
        <taxon>Gunneridae</taxon>
        <taxon>Pentapetalae</taxon>
        <taxon>rosids</taxon>
        <taxon>malvids</taxon>
        <taxon>Malvales</taxon>
        <taxon>Malvaceae</taxon>
        <taxon>Malvoideae</taxon>
        <taxon>Gossypium</taxon>
    </lineage>
</organism>
<dbReference type="Pfam" id="PF12146">
    <property type="entry name" value="Hydrolase_4"/>
    <property type="match status" value="1"/>
</dbReference>
<proteinExistence type="predicted"/>
<evidence type="ECO:0000259" key="1">
    <source>
        <dbReference type="Pfam" id="PF12146"/>
    </source>
</evidence>
<reference evidence="2" key="1">
    <citation type="submission" date="2019-08" db="EMBL/GenBank/DDBJ databases">
        <authorList>
            <person name="Liu F."/>
        </authorList>
    </citation>
    <scope>NUCLEOTIDE SEQUENCE [LARGE SCALE GENOMIC DNA]</scope>
    <source>
        <strain evidence="2">PA1801</strain>
        <tissue evidence="2">Leaf</tissue>
    </source>
</reference>
<sequence length="447" mass="49414">MSCSSTTAIIFLTHPKFKNFHFLTIGNSIRTKQTVAFPKTRINPLLLSSTAQRMAVEPLTSGASGRINALFSLRALRSLLLLLNAVVLLLLLPFRGKANSGDNAGKDERQESGRKGSASTVVRVPWALLPWRNATMAVDHEAASAVRRSQAIRRVFQDDDDDDDDDTVREFCLFSTARGDTLFTQSWTPISVQVRGLVVLLHGLNEHSGRYTSFAKRLNANGFKVYGMDWVGHGGTDGLHAYVHSLDDAVVDLKIFLDKVLAENPGLPCFCFGHSTGGAIVLKAVLDPKVEAQVAGIIMTSPAVAIQPTHQIVMALAPVISFLVPRYQITVANKKSRPVSRDPQALVEKYSDPLVYTGPLRVRTGCELLRITSYLQQNLRKFTVPFFVLHGTDDTVTDPQASEKLYKEAASTDKTIRLFQGLLHDLLFELEREAVTDDIIEWLNCRV</sequence>
<name>A0A5B6W2Z3_9ROSI</name>
<dbReference type="EMBL" id="SMMG02000005">
    <property type="protein sequence ID" value="KAA3476051.1"/>
    <property type="molecule type" value="Genomic_DNA"/>
</dbReference>
<comment type="caution">
    <text evidence="2">The sequence shown here is derived from an EMBL/GenBank/DDBJ whole genome shotgun (WGS) entry which is preliminary data.</text>
</comment>
<evidence type="ECO:0000313" key="3">
    <source>
        <dbReference type="Proteomes" id="UP000325315"/>
    </source>
</evidence>
<keyword evidence="3" id="KW-1185">Reference proteome</keyword>
<dbReference type="SUPFAM" id="SSF53474">
    <property type="entry name" value="alpha/beta-Hydrolases"/>
    <property type="match status" value="1"/>
</dbReference>
<evidence type="ECO:0000313" key="2">
    <source>
        <dbReference type="EMBL" id="KAA3476051.1"/>
    </source>
</evidence>
<dbReference type="AlphaFoldDB" id="A0A5B6W2Z3"/>